<protein>
    <submittedName>
        <fullName evidence="1">Uncharacterized protein</fullName>
    </submittedName>
</protein>
<gene>
    <name evidence="1" type="ORF">PFISCL1PPCAC_1604</name>
</gene>
<dbReference type="Proteomes" id="UP001432322">
    <property type="component" value="Unassembled WGS sequence"/>
</dbReference>
<comment type="caution">
    <text evidence="1">The sequence shown here is derived from an EMBL/GenBank/DDBJ whole genome shotgun (WGS) entry which is preliminary data.</text>
</comment>
<keyword evidence="2" id="KW-1185">Reference proteome</keyword>
<feature type="non-terminal residue" evidence="1">
    <location>
        <position position="166"/>
    </location>
</feature>
<evidence type="ECO:0000313" key="1">
    <source>
        <dbReference type="EMBL" id="GMT10307.1"/>
    </source>
</evidence>
<feature type="non-terminal residue" evidence="1">
    <location>
        <position position="1"/>
    </location>
</feature>
<evidence type="ECO:0000313" key="2">
    <source>
        <dbReference type="Proteomes" id="UP001432322"/>
    </source>
</evidence>
<sequence>FRIGFRRAQFFGRIVQNQEKARALLTGVPPLNADQQAILNRLTSKSSFSIFSHYDKLIEVSLIANDFEDAVNLLDLDRDQTEILSSLTNLDSRVPYLIECEILADLSKIDDEEERLRVCSEYKDKLEKASINDVNGQTIWDHRKVALSLQKALDYTNADLIILHRR</sequence>
<accession>A0AAV5UUR5</accession>
<reference evidence="1" key="1">
    <citation type="submission" date="2023-10" db="EMBL/GenBank/DDBJ databases">
        <title>Genome assembly of Pristionchus species.</title>
        <authorList>
            <person name="Yoshida K."/>
            <person name="Sommer R.J."/>
        </authorList>
    </citation>
    <scope>NUCLEOTIDE SEQUENCE</scope>
    <source>
        <strain evidence="1">RS5133</strain>
    </source>
</reference>
<dbReference type="AlphaFoldDB" id="A0AAV5UUR5"/>
<proteinExistence type="predicted"/>
<name>A0AAV5UUR5_9BILA</name>
<organism evidence="1 2">
    <name type="scientific">Pristionchus fissidentatus</name>
    <dbReference type="NCBI Taxonomy" id="1538716"/>
    <lineage>
        <taxon>Eukaryota</taxon>
        <taxon>Metazoa</taxon>
        <taxon>Ecdysozoa</taxon>
        <taxon>Nematoda</taxon>
        <taxon>Chromadorea</taxon>
        <taxon>Rhabditida</taxon>
        <taxon>Rhabditina</taxon>
        <taxon>Diplogasteromorpha</taxon>
        <taxon>Diplogasteroidea</taxon>
        <taxon>Neodiplogasteridae</taxon>
        <taxon>Pristionchus</taxon>
    </lineage>
</organism>
<dbReference type="EMBL" id="BTSY01000001">
    <property type="protein sequence ID" value="GMT10307.1"/>
    <property type="molecule type" value="Genomic_DNA"/>
</dbReference>